<reference evidence="4" key="1">
    <citation type="submission" date="2022-06" db="EMBL/GenBank/DDBJ databases">
        <title>Aeoliella straminimaris, a novel planctomycete from sediments.</title>
        <authorList>
            <person name="Vitorino I.R."/>
            <person name="Lage O.M."/>
        </authorList>
    </citation>
    <scope>NUCLEOTIDE SEQUENCE</scope>
    <source>
        <strain evidence="4">ICT_H6.2</strain>
    </source>
</reference>
<feature type="domain" description="Right handed beta helix" evidence="3">
    <location>
        <begin position="191"/>
        <end position="350"/>
    </location>
</feature>
<feature type="signal peptide" evidence="2">
    <location>
        <begin position="1"/>
        <end position="20"/>
    </location>
</feature>
<dbReference type="EMBL" id="JAMXLR010000036">
    <property type="protein sequence ID" value="MCO6044163.1"/>
    <property type="molecule type" value="Genomic_DNA"/>
</dbReference>
<feature type="chain" id="PRO_5040756622" evidence="2">
    <location>
        <begin position="21"/>
        <end position="462"/>
    </location>
</feature>
<keyword evidence="2" id="KW-0732">Signal</keyword>
<organism evidence="4 5">
    <name type="scientific">Aeoliella straminimaris</name>
    <dbReference type="NCBI Taxonomy" id="2954799"/>
    <lineage>
        <taxon>Bacteria</taxon>
        <taxon>Pseudomonadati</taxon>
        <taxon>Planctomycetota</taxon>
        <taxon>Planctomycetia</taxon>
        <taxon>Pirellulales</taxon>
        <taxon>Lacipirellulaceae</taxon>
        <taxon>Aeoliella</taxon>
    </lineage>
</organism>
<dbReference type="InterPro" id="IPR012334">
    <property type="entry name" value="Pectin_lyas_fold"/>
</dbReference>
<feature type="compositionally biased region" description="Basic and acidic residues" evidence="1">
    <location>
        <begin position="430"/>
        <end position="440"/>
    </location>
</feature>
<dbReference type="InterPro" id="IPR006626">
    <property type="entry name" value="PbH1"/>
</dbReference>
<dbReference type="Proteomes" id="UP001155241">
    <property type="component" value="Unassembled WGS sequence"/>
</dbReference>
<dbReference type="AlphaFoldDB" id="A0A9X2F9L2"/>
<dbReference type="SMART" id="SM00710">
    <property type="entry name" value="PbH1"/>
    <property type="match status" value="6"/>
</dbReference>
<evidence type="ECO:0000313" key="4">
    <source>
        <dbReference type="EMBL" id="MCO6044163.1"/>
    </source>
</evidence>
<dbReference type="Gene3D" id="2.160.20.10">
    <property type="entry name" value="Single-stranded right-handed beta-helix, Pectin lyase-like"/>
    <property type="match status" value="1"/>
</dbReference>
<dbReference type="Pfam" id="PF13229">
    <property type="entry name" value="Beta_helix"/>
    <property type="match status" value="1"/>
</dbReference>
<dbReference type="SUPFAM" id="SSF51126">
    <property type="entry name" value="Pectin lyase-like"/>
    <property type="match status" value="1"/>
</dbReference>
<evidence type="ECO:0000259" key="3">
    <source>
        <dbReference type="Pfam" id="PF13229"/>
    </source>
</evidence>
<feature type="region of interest" description="Disordered" evidence="1">
    <location>
        <begin position="418"/>
        <end position="462"/>
    </location>
</feature>
<proteinExistence type="predicted"/>
<sequence length="462" mass="49673">MKFLPLVLLASCLLSLSAQAAEYYVDPVAGSPDGDGSSEAPWQSLQQVVDRRLIESQRWESLPPSPDTALVARNPEAPIQSGDTIWLKSGDHGALSIRGYYNQSPITIAAAEGAQPVFTSIAITSGSNWHLKGLTVRPKLGAENKPRHLIGLRSHGHHGLIRDIVVEDCDLSSTDDVSGWSREDWNTLPSSGIQVDGTKVIVRNNRVRNVNFGISVAASHALVEHNLVENFAGDGLRGLGDHSVFQYNTVKNCYDVNDNHDDGFQSWSTGPEGPGSGKVVGLVLRGNTIINFEDPSQPFRGSLQGIGCFDGMFEDWVIENNVVIVDTWHGITLLGATNCSIVNNTVIDQAAGRPGPTWIQIGDHKKGTPSQGNLVRNNLVASIRVADRATNQIDHNLVTKDPAAEVVDLEKFDLRPVASSEAVDAGSADHAPKLDRDRNQRPQGGGVDIGAYELPASGGDEE</sequence>
<name>A0A9X2F9L2_9BACT</name>
<protein>
    <submittedName>
        <fullName evidence="4">Right-handed parallel beta-helix repeat-containing protein</fullName>
    </submittedName>
</protein>
<keyword evidence="5" id="KW-1185">Reference proteome</keyword>
<dbReference type="InterPro" id="IPR039448">
    <property type="entry name" value="Beta_helix"/>
</dbReference>
<dbReference type="RefSeq" id="WP_252852269.1">
    <property type="nucleotide sequence ID" value="NZ_JAMXLR010000036.1"/>
</dbReference>
<gene>
    <name evidence="4" type="ORF">NG895_09610</name>
</gene>
<evidence type="ECO:0000256" key="1">
    <source>
        <dbReference type="SAM" id="MobiDB-lite"/>
    </source>
</evidence>
<dbReference type="InterPro" id="IPR011050">
    <property type="entry name" value="Pectin_lyase_fold/virulence"/>
</dbReference>
<dbReference type="InterPro" id="IPR059226">
    <property type="entry name" value="Choice_anch_Q_dom"/>
</dbReference>
<accession>A0A9X2F9L2</accession>
<evidence type="ECO:0000256" key="2">
    <source>
        <dbReference type="SAM" id="SignalP"/>
    </source>
</evidence>
<evidence type="ECO:0000313" key="5">
    <source>
        <dbReference type="Proteomes" id="UP001155241"/>
    </source>
</evidence>
<dbReference type="NCBIfam" id="NF041518">
    <property type="entry name" value="choice_anch_Q"/>
    <property type="match status" value="1"/>
</dbReference>
<comment type="caution">
    <text evidence="4">The sequence shown here is derived from an EMBL/GenBank/DDBJ whole genome shotgun (WGS) entry which is preliminary data.</text>
</comment>